<dbReference type="PANTHER" id="PTHR42643">
    <property type="entry name" value="IONOTROPIC RECEPTOR 20A-RELATED"/>
    <property type="match status" value="1"/>
</dbReference>
<evidence type="ECO:0000256" key="10">
    <source>
        <dbReference type="ARBA" id="ARBA00023180"/>
    </source>
</evidence>
<dbReference type="Gene3D" id="3.40.190.10">
    <property type="entry name" value="Periplasmic binding protein-like II"/>
    <property type="match status" value="1"/>
</dbReference>
<evidence type="ECO:0000313" key="18">
    <source>
        <dbReference type="Proteomes" id="UP001152799"/>
    </source>
</evidence>
<dbReference type="GO" id="GO:0050906">
    <property type="term" value="P:detection of stimulus involved in sensory perception"/>
    <property type="evidence" value="ECO:0007669"/>
    <property type="project" value="UniProtKB-ARBA"/>
</dbReference>
<keyword evidence="4" id="KW-1003">Cell membrane</keyword>
<keyword evidence="9" id="KW-0675">Receptor</keyword>
<organism evidence="17 18">
    <name type="scientific">Ceutorhynchus assimilis</name>
    <name type="common">cabbage seed weevil</name>
    <dbReference type="NCBI Taxonomy" id="467358"/>
    <lineage>
        <taxon>Eukaryota</taxon>
        <taxon>Metazoa</taxon>
        <taxon>Ecdysozoa</taxon>
        <taxon>Arthropoda</taxon>
        <taxon>Hexapoda</taxon>
        <taxon>Insecta</taxon>
        <taxon>Pterygota</taxon>
        <taxon>Neoptera</taxon>
        <taxon>Endopterygota</taxon>
        <taxon>Coleoptera</taxon>
        <taxon>Polyphaga</taxon>
        <taxon>Cucujiformia</taxon>
        <taxon>Curculionidae</taxon>
        <taxon>Ceutorhynchinae</taxon>
        <taxon>Ceutorhynchus</taxon>
    </lineage>
</organism>
<feature type="domain" description="Ionotropic glutamate receptor L-glutamate and glycine-binding" evidence="16">
    <location>
        <begin position="227"/>
        <end position="327"/>
    </location>
</feature>
<evidence type="ECO:0000256" key="13">
    <source>
        <dbReference type="SAM" id="Phobius"/>
    </source>
</evidence>
<keyword evidence="18" id="KW-1185">Reference proteome</keyword>
<keyword evidence="5 13" id="KW-0812">Transmembrane</keyword>
<feature type="transmembrane region" description="Helical" evidence="13">
    <location>
        <begin position="415"/>
        <end position="434"/>
    </location>
</feature>
<evidence type="ECO:0000313" key="17">
    <source>
        <dbReference type="EMBL" id="CAG9761092.1"/>
    </source>
</evidence>
<reference evidence="17" key="1">
    <citation type="submission" date="2022-01" db="EMBL/GenBank/DDBJ databases">
        <authorList>
            <person name="King R."/>
        </authorList>
    </citation>
    <scope>NUCLEOTIDE SEQUENCE</scope>
</reference>
<evidence type="ECO:0000256" key="9">
    <source>
        <dbReference type="ARBA" id="ARBA00023170"/>
    </source>
</evidence>
<dbReference type="Proteomes" id="UP001152799">
    <property type="component" value="Chromosome 1"/>
</dbReference>
<comment type="subcellular location">
    <subcellularLocation>
        <location evidence="1">Cell membrane</location>
        <topology evidence="1">Multi-pass membrane protein</topology>
    </subcellularLocation>
</comment>
<feature type="domain" description="Ionotropic glutamate receptor C-terminal" evidence="15">
    <location>
        <begin position="354"/>
        <end position="613"/>
    </location>
</feature>
<keyword evidence="8 13" id="KW-0472">Membrane</keyword>
<evidence type="ECO:0000256" key="14">
    <source>
        <dbReference type="SAM" id="SignalP"/>
    </source>
</evidence>
<dbReference type="OrthoDB" id="6506757at2759"/>
<dbReference type="InterPro" id="IPR019594">
    <property type="entry name" value="Glu/Gly-bd"/>
</dbReference>
<evidence type="ECO:0000256" key="3">
    <source>
        <dbReference type="ARBA" id="ARBA00022448"/>
    </source>
</evidence>
<feature type="signal peptide" evidence="14">
    <location>
        <begin position="1"/>
        <end position="17"/>
    </location>
</feature>
<feature type="transmembrane region" description="Helical" evidence="13">
    <location>
        <begin position="605"/>
        <end position="628"/>
    </location>
</feature>
<dbReference type="Pfam" id="PF00060">
    <property type="entry name" value="Lig_chan"/>
    <property type="match status" value="1"/>
</dbReference>
<keyword evidence="10" id="KW-0325">Glycoprotein</keyword>
<name>A0A9N9QJF0_9CUCU</name>
<protein>
    <recommendedName>
        <fullName evidence="19">Ionotropic receptor</fullName>
    </recommendedName>
</protein>
<dbReference type="EMBL" id="OU892277">
    <property type="protein sequence ID" value="CAG9761092.1"/>
    <property type="molecule type" value="Genomic_DNA"/>
</dbReference>
<dbReference type="SUPFAM" id="SSF53850">
    <property type="entry name" value="Periplasmic binding protein-like II"/>
    <property type="match status" value="1"/>
</dbReference>
<dbReference type="GO" id="GO:0005886">
    <property type="term" value="C:plasma membrane"/>
    <property type="evidence" value="ECO:0007669"/>
    <property type="project" value="UniProtKB-SubCell"/>
</dbReference>
<evidence type="ECO:0000256" key="12">
    <source>
        <dbReference type="ARBA" id="ARBA00023303"/>
    </source>
</evidence>
<comment type="similarity">
    <text evidence="2">Belongs to the glutamate-gated ion channel (TC 1.A.10.1) family.</text>
</comment>
<keyword evidence="11" id="KW-1071">Ligand-gated ion channel</keyword>
<keyword evidence="7" id="KW-0406">Ion transport</keyword>
<dbReference type="AlphaFoldDB" id="A0A9N9QJF0"/>
<dbReference type="GO" id="GO:0015276">
    <property type="term" value="F:ligand-gated monoatomic ion channel activity"/>
    <property type="evidence" value="ECO:0007669"/>
    <property type="project" value="InterPro"/>
</dbReference>
<feature type="transmembrane region" description="Helical" evidence="13">
    <location>
        <begin position="356"/>
        <end position="376"/>
    </location>
</feature>
<accession>A0A9N9QJF0</accession>
<evidence type="ECO:0000256" key="2">
    <source>
        <dbReference type="ARBA" id="ARBA00008685"/>
    </source>
</evidence>
<keyword evidence="14" id="KW-0732">Signal</keyword>
<dbReference type="InterPro" id="IPR052192">
    <property type="entry name" value="Insect_Ionotropic_Sensory_Rcpt"/>
</dbReference>
<evidence type="ECO:0008006" key="19">
    <source>
        <dbReference type="Google" id="ProtNLM"/>
    </source>
</evidence>
<evidence type="ECO:0000256" key="6">
    <source>
        <dbReference type="ARBA" id="ARBA00022989"/>
    </source>
</evidence>
<evidence type="ECO:0000259" key="15">
    <source>
        <dbReference type="Pfam" id="PF00060"/>
    </source>
</evidence>
<dbReference type="PANTHER" id="PTHR42643:SF30">
    <property type="entry name" value="IONOTROPIC RECEPTOR 40A-RELATED"/>
    <property type="match status" value="1"/>
</dbReference>
<evidence type="ECO:0000256" key="1">
    <source>
        <dbReference type="ARBA" id="ARBA00004651"/>
    </source>
</evidence>
<evidence type="ECO:0000259" key="16">
    <source>
        <dbReference type="Pfam" id="PF10613"/>
    </source>
</evidence>
<keyword evidence="3" id="KW-0813">Transport</keyword>
<evidence type="ECO:0000256" key="11">
    <source>
        <dbReference type="ARBA" id="ARBA00023286"/>
    </source>
</evidence>
<evidence type="ECO:0000256" key="8">
    <source>
        <dbReference type="ARBA" id="ARBA00023136"/>
    </source>
</evidence>
<proteinExistence type="inferred from homology"/>
<evidence type="ECO:0000256" key="7">
    <source>
        <dbReference type="ARBA" id="ARBA00023065"/>
    </source>
</evidence>
<keyword evidence="12" id="KW-0407">Ion channel</keyword>
<evidence type="ECO:0000256" key="5">
    <source>
        <dbReference type="ARBA" id="ARBA00022692"/>
    </source>
</evidence>
<dbReference type="Pfam" id="PF10613">
    <property type="entry name" value="Lig_chan-Glu_bd"/>
    <property type="match status" value="1"/>
</dbReference>
<gene>
    <name evidence="17" type="ORF">CEUTPL_LOCUS1803</name>
</gene>
<evidence type="ECO:0000256" key="4">
    <source>
        <dbReference type="ARBA" id="ARBA00022475"/>
    </source>
</evidence>
<keyword evidence="6 13" id="KW-1133">Transmembrane helix</keyword>
<dbReference type="Gene3D" id="1.10.287.70">
    <property type="match status" value="1"/>
</dbReference>
<feature type="chain" id="PRO_5040105117" description="Ionotropic receptor" evidence="14">
    <location>
        <begin position="18"/>
        <end position="644"/>
    </location>
</feature>
<dbReference type="InterPro" id="IPR001320">
    <property type="entry name" value="Iontro_rcpt_C"/>
</dbReference>
<sequence length="644" mass="73789">MILLFVFFFIVSCYSSASDKNVNRDSFVKCILEGEELYGKPSKPIFISLPISEQDLDDSSAMVSHSMLINNISDYKKWPLIIANITKEDMTNQKVRTANNIHNYIIYFRHSGELRKSIDLINERRVLNPHANFLIVTTTHFENAKPIINEIFTVLKEFQILKSVLLMGDPKDKSNFNLFSLIQFRDATCKNNAEEDIELIDTCRHGNFTLNTKWYDFYIPKVFKSCTLKIVYTEVPPYIVNMKNKDFLSRDEFTSHGFEIGIITNIFAYMNISLIFMESDAIGDIDFDGKVTGSLGVLFKKEADLAIGGFSLTLDRMKFFDSSIPYFFEYLVWVVPHEHIPLGEILSITTITHYDVWIVIALLSVTTGSLIIFLANHTKEESSIFKRPGRAIQNLLTTMLNIPVDLVPKSHAVRMVFSMVLVFAIIYNTAYTTYLTSVLAESNRYTEKYNDVNDIDKQNLSIYLAPNTKRFFQISTTVHYNLVHRGKYCKVHDYDNCLDDVAMHRNASFLAQREFVKYAIDDYLSASHTQLLRVLPTSVISYQVSFLMVRGFWGLERVNSLLNNAVTSGLARKWMHTRKNHSSAKVSAENVVEGSTTLTFKNLVFVFYLVLSGHAIATFAFIAEVLIYKYSDNIRLPYGFVDST</sequence>